<dbReference type="Proteomes" id="UP001218188">
    <property type="component" value="Unassembled WGS sequence"/>
</dbReference>
<feature type="transmembrane region" description="Helical" evidence="2">
    <location>
        <begin position="118"/>
        <end position="137"/>
    </location>
</feature>
<keyword evidence="5" id="KW-1185">Reference proteome</keyword>
<feature type="compositionally biased region" description="Low complexity" evidence="1">
    <location>
        <begin position="329"/>
        <end position="346"/>
    </location>
</feature>
<sequence>MVSLDKAVGSLLLGTFLNSYLLVIELFQLSYYFRHMKNDGWIMQRVVGFAGVINAVDSLAEYTAVYLYGVTYWGNEHYLTIQNWPIAFHFVATGVVGALVQGFMLYRFWRMTQHSITVVILSLFSATAFGGSIGTAVRTSVNIYFSQRGDATLFVTIWLIAGMIADVGIAVSLVWRLHRVKATDQPAKSLLRRLITSAISTGSSTSLIAVVAVFAYFHEPASNVAISVTFILGRVYSCTMLYLLNNRSKMRGEMADGTMEVGLATTFNLGGIYINRIAVVTRHLADDPAASAHAVPEIERKDEPFSGLVDVNDPDALRLSISTWTTVSSCSRRSSTSSEGASSTVVSEHDSHVSIQDDTPSESIP</sequence>
<feature type="transmembrane region" description="Helical" evidence="2">
    <location>
        <begin position="157"/>
        <end position="177"/>
    </location>
</feature>
<dbReference type="PANTHER" id="PTHR40465">
    <property type="entry name" value="CHROMOSOME 1, WHOLE GENOME SHOTGUN SEQUENCE"/>
    <property type="match status" value="1"/>
</dbReference>
<name>A0AAD6WR19_9AGAR</name>
<keyword evidence="2" id="KW-0812">Transmembrane</keyword>
<feature type="transmembrane region" description="Helical" evidence="2">
    <location>
        <begin position="198"/>
        <end position="218"/>
    </location>
</feature>
<protein>
    <recommendedName>
        <fullName evidence="3">DUF6534 domain-containing protein</fullName>
    </recommendedName>
</protein>
<feature type="transmembrane region" description="Helical" evidence="2">
    <location>
        <begin position="86"/>
        <end position="106"/>
    </location>
</feature>
<accession>A0AAD6WR19</accession>
<organism evidence="4 5">
    <name type="scientific">Mycena alexandri</name>
    <dbReference type="NCBI Taxonomy" id="1745969"/>
    <lineage>
        <taxon>Eukaryota</taxon>
        <taxon>Fungi</taxon>
        <taxon>Dikarya</taxon>
        <taxon>Basidiomycota</taxon>
        <taxon>Agaricomycotina</taxon>
        <taxon>Agaricomycetes</taxon>
        <taxon>Agaricomycetidae</taxon>
        <taxon>Agaricales</taxon>
        <taxon>Marasmiineae</taxon>
        <taxon>Mycenaceae</taxon>
        <taxon>Mycena</taxon>
    </lineage>
</organism>
<keyword evidence="2" id="KW-1133">Transmembrane helix</keyword>
<gene>
    <name evidence="4" type="ORF">C8F04DRAFT_422656</name>
</gene>
<reference evidence="4" key="1">
    <citation type="submission" date="2023-03" db="EMBL/GenBank/DDBJ databases">
        <title>Massive genome expansion in bonnet fungi (Mycena s.s.) driven by repeated elements and novel gene families across ecological guilds.</title>
        <authorList>
            <consortium name="Lawrence Berkeley National Laboratory"/>
            <person name="Harder C.B."/>
            <person name="Miyauchi S."/>
            <person name="Viragh M."/>
            <person name="Kuo A."/>
            <person name="Thoen E."/>
            <person name="Andreopoulos B."/>
            <person name="Lu D."/>
            <person name="Skrede I."/>
            <person name="Drula E."/>
            <person name="Henrissat B."/>
            <person name="Morin E."/>
            <person name="Kohler A."/>
            <person name="Barry K."/>
            <person name="LaButti K."/>
            <person name="Morin E."/>
            <person name="Salamov A."/>
            <person name="Lipzen A."/>
            <person name="Mereny Z."/>
            <person name="Hegedus B."/>
            <person name="Baldrian P."/>
            <person name="Stursova M."/>
            <person name="Weitz H."/>
            <person name="Taylor A."/>
            <person name="Grigoriev I.V."/>
            <person name="Nagy L.G."/>
            <person name="Martin F."/>
            <person name="Kauserud H."/>
        </authorList>
    </citation>
    <scope>NUCLEOTIDE SEQUENCE</scope>
    <source>
        <strain evidence="4">CBHHK200</strain>
    </source>
</reference>
<feature type="domain" description="DUF6534" evidence="3">
    <location>
        <begin position="163"/>
        <end position="248"/>
    </location>
</feature>
<evidence type="ECO:0000259" key="3">
    <source>
        <dbReference type="Pfam" id="PF20152"/>
    </source>
</evidence>
<feature type="transmembrane region" description="Helical" evidence="2">
    <location>
        <begin position="224"/>
        <end position="244"/>
    </location>
</feature>
<dbReference type="Pfam" id="PF20152">
    <property type="entry name" value="DUF6534"/>
    <property type="match status" value="1"/>
</dbReference>
<feature type="compositionally biased region" description="Polar residues" evidence="1">
    <location>
        <begin position="353"/>
        <end position="365"/>
    </location>
</feature>
<feature type="transmembrane region" description="Helical" evidence="2">
    <location>
        <begin position="46"/>
        <end position="66"/>
    </location>
</feature>
<evidence type="ECO:0000256" key="1">
    <source>
        <dbReference type="SAM" id="MobiDB-lite"/>
    </source>
</evidence>
<feature type="transmembrane region" description="Helical" evidence="2">
    <location>
        <begin position="12"/>
        <end position="34"/>
    </location>
</feature>
<dbReference type="EMBL" id="JARJCM010000380">
    <property type="protein sequence ID" value="KAJ7017769.1"/>
    <property type="molecule type" value="Genomic_DNA"/>
</dbReference>
<keyword evidence="2" id="KW-0472">Membrane</keyword>
<proteinExistence type="predicted"/>
<feature type="region of interest" description="Disordered" evidence="1">
    <location>
        <begin position="329"/>
        <end position="365"/>
    </location>
</feature>
<evidence type="ECO:0000256" key="2">
    <source>
        <dbReference type="SAM" id="Phobius"/>
    </source>
</evidence>
<dbReference type="AlphaFoldDB" id="A0AAD6WR19"/>
<comment type="caution">
    <text evidence="4">The sequence shown here is derived from an EMBL/GenBank/DDBJ whole genome shotgun (WGS) entry which is preliminary data.</text>
</comment>
<dbReference type="PANTHER" id="PTHR40465:SF1">
    <property type="entry name" value="DUF6534 DOMAIN-CONTAINING PROTEIN"/>
    <property type="match status" value="1"/>
</dbReference>
<evidence type="ECO:0000313" key="4">
    <source>
        <dbReference type="EMBL" id="KAJ7017769.1"/>
    </source>
</evidence>
<dbReference type="InterPro" id="IPR045339">
    <property type="entry name" value="DUF6534"/>
</dbReference>
<evidence type="ECO:0000313" key="5">
    <source>
        <dbReference type="Proteomes" id="UP001218188"/>
    </source>
</evidence>